<feature type="region of interest" description="Disordered" evidence="1">
    <location>
        <begin position="1"/>
        <end position="46"/>
    </location>
</feature>
<keyword evidence="4" id="KW-1185">Reference proteome</keyword>
<evidence type="ECO:0000256" key="2">
    <source>
        <dbReference type="SAM" id="Phobius"/>
    </source>
</evidence>
<evidence type="ECO:0000313" key="3">
    <source>
        <dbReference type="EMBL" id="GAA4913692.1"/>
    </source>
</evidence>
<sequence length="74" mass="8015">MIRSTSEVFMTSQESGPGNTSFQFRSPRGDEEHDMRPRDPDDLGVSASNRAVGITLAVGIGMMLLILMLPYIGG</sequence>
<feature type="compositionally biased region" description="Polar residues" evidence="1">
    <location>
        <begin position="1"/>
        <end position="24"/>
    </location>
</feature>
<feature type="compositionally biased region" description="Basic and acidic residues" evidence="1">
    <location>
        <begin position="27"/>
        <end position="41"/>
    </location>
</feature>
<evidence type="ECO:0000313" key="4">
    <source>
        <dbReference type="Proteomes" id="UP001500368"/>
    </source>
</evidence>
<proteinExistence type="predicted"/>
<comment type="caution">
    <text evidence="3">The sequence shown here is derived from an EMBL/GenBank/DDBJ whole genome shotgun (WGS) entry which is preliminary data.</text>
</comment>
<dbReference type="EMBL" id="BAABLW010000002">
    <property type="protein sequence ID" value="GAA4913692.1"/>
    <property type="molecule type" value="Genomic_DNA"/>
</dbReference>
<name>A0ABP9FRZ1_9MICC</name>
<gene>
    <name evidence="3" type="ORF">GCM10025790_05650</name>
</gene>
<keyword evidence="2" id="KW-0472">Membrane</keyword>
<dbReference type="Proteomes" id="UP001500368">
    <property type="component" value="Unassembled WGS sequence"/>
</dbReference>
<organism evidence="3 4">
    <name type="scientific">Nesterenkonia rhizosphaerae</name>
    <dbReference type="NCBI Taxonomy" id="1348272"/>
    <lineage>
        <taxon>Bacteria</taxon>
        <taxon>Bacillati</taxon>
        <taxon>Actinomycetota</taxon>
        <taxon>Actinomycetes</taxon>
        <taxon>Micrococcales</taxon>
        <taxon>Micrococcaceae</taxon>
        <taxon>Nesterenkonia</taxon>
    </lineage>
</organism>
<keyword evidence="2" id="KW-1133">Transmembrane helix</keyword>
<protein>
    <submittedName>
        <fullName evidence="3">Uncharacterized protein</fullName>
    </submittedName>
</protein>
<evidence type="ECO:0000256" key="1">
    <source>
        <dbReference type="SAM" id="MobiDB-lite"/>
    </source>
</evidence>
<reference evidence="4" key="1">
    <citation type="journal article" date="2019" name="Int. J. Syst. Evol. Microbiol.">
        <title>The Global Catalogue of Microorganisms (GCM) 10K type strain sequencing project: providing services to taxonomists for standard genome sequencing and annotation.</title>
        <authorList>
            <consortium name="The Broad Institute Genomics Platform"/>
            <consortium name="The Broad Institute Genome Sequencing Center for Infectious Disease"/>
            <person name="Wu L."/>
            <person name="Ma J."/>
        </authorList>
    </citation>
    <scope>NUCLEOTIDE SEQUENCE [LARGE SCALE GENOMIC DNA]</scope>
    <source>
        <strain evidence="4">JCM 19129</strain>
    </source>
</reference>
<feature type="transmembrane region" description="Helical" evidence="2">
    <location>
        <begin position="51"/>
        <end position="72"/>
    </location>
</feature>
<keyword evidence="2" id="KW-0812">Transmembrane</keyword>
<accession>A0ABP9FRZ1</accession>